<evidence type="ECO:0000313" key="1">
    <source>
        <dbReference type="EMBL" id="OQB42084.1"/>
    </source>
</evidence>
<dbReference type="EMBL" id="MWDB01000006">
    <property type="protein sequence ID" value="OQB42084.1"/>
    <property type="molecule type" value="Genomic_DNA"/>
</dbReference>
<accession>A0A1V5ZQH5</accession>
<name>A0A1V5ZQH5_9BACT</name>
<dbReference type="Proteomes" id="UP000485621">
    <property type="component" value="Unassembled WGS sequence"/>
</dbReference>
<protein>
    <submittedName>
        <fullName evidence="1">Uncharacterized protein</fullName>
    </submittedName>
</protein>
<comment type="caution">
    <text evidence="1">The sequence shown here is derived from an EMBL/GenBank/DDBJ whole genome shotgun (WGS) entry which is preliminary data.</text>
</comment>
<dbReference type="AlphaFoldDB" id="A0A1V5ZQH5"/>
<proteinExistence type="predicted"/>
<gene>
    <name evidence="1" type="ORF">BWY04_00443</name>
</gene>
<organism evidence="1">
    <name type="scientific">candidate division CPR1 bacterium ADurb.Bin160</name>
    <dbReference type="NCBI Taxonomy" id="1852826"/>
    <lineage>
        <taxon>Bacteria</taxon>
        <taxon>candidate division CPR1</taxon>
    </lineage>
</organism>
<reference evidence="1" key="1">
    <citation type="submission" date="2017-02" db="EMBL/GenBank/DDBJ databases">
        <title>Delving into the versatile metabolic prowess of the omnipresent phylum Bacteroidetes.</title>
        <authorList>
            <person name="Nobu M.K."/>
            <person name="Mei R."/>
            <person name="Narihiro T."/>
            <person name="Kuroda K."/>
            <person name="Liu W.-T."/>
        </authorList>
    </citation>
    <scope>NUCLEOTIDE SEQUENCE</scope>
    <source>
        <strain evidence="1">ADurb.Bin160</strain>
    </source>
</reference>
<sequence>MPVFTLGSKNSVGIVRKGRLCTGMFTSFLANGEDIQRKLIKGYFGNGAIYNFISNSI</sequence>